<dbReference type="GO" id="GO:0043565">
    <property type="term" value="F:sequence-specific DNA binding"/>
    <property type="evidence" value="ECO:0007669"/>
    <property type="project" value="InterPro"/>
</dbReference>
<evidence type="ECO:0000256" key="3">
    <source>
        <dbReference type="ARBA" id="ARBA00023163"/>
    </source>
</evidence>
<evidence type="ECO:0000259" key="4">
    <source>
        <dbReference type="PROSITE" id="PS50956"/>
    </source>
</evidence>
<dbReference type="PANTHER" id="PTHR30154">
    <property type="entry name" value="LEUCINE-RESPONSIVE REGULATORY PROTEIN"/>
    <property type="match status" value="1"/>
</dbReference>
<evidence type="ECO:0000313" key="5">
    <source>
        <dbReference type="EMBL" id="KUG04425.1"/>
    </source>
</evidence>
<dbReference type="GO" id="GO:0043200">
    <property type="term" value="P:response to amino acid"/>
    <property type="evidence" value="ECO:0007669"/>
    <property type="project" value="TreeGrafter"/>
</dbReference>
<accession>A0A0W8E7F3</accession>
<dbReference type="AlphaFoldDB" id="A0A0W8E7F3"/>
<dbReference type="InterPro" id="IPR036388">
    <property type="entry name" value="WH-like_DNA-bd_sf"/>
</dbReference>
<dbReference type="InterPro" id="IPR036390">
    <property type="entry name" value="WH_DNA-bd_sf"/>
</dbReference>
<evidence type="ECO:0000256" key="1">
    <source>
        <dbReference type="ARBA" id="ARBA00023015"/>
    </source>
</evidence>
<dbReference type="Pfam" id="PF13404">
    <property type="entry name" value="HTH_AsnC-type"/>
    <property type="match status" value="1"/>
</dbReference>
<dbReference type="SUPFAM" id="SSF46785">
    <property type="entry name" value="Winged helix' DNA-binding domain"/>
    <property type="match status" value="1"/>
</dbReference>
<dbReference type="Gene3D" id="1.10.10.10">
    <property type="entry name" value="Winged helix-like DNA-binding domain superfamily/Winged helix DNA-binding domain"/>
    <property type="match status" value="1"/>
</dbReference>
<sequence>MIDQTDLHILYLLLGNARMQWREIGEQVHLTGQAVANRIRKMEDLGIIEGYTVRINEGKLGKSIIAYVTVFMKTTDHNAFHKYINQTDAIAEANQISGEGCYLLKLNISSQDELLKSLNEILQYGNYRVNLSIGKIKG</sequence>
<dbReference type="PANTHER" id="PTHR30154:SF55">
    <property type="entry name" value="HTH-TYPE TRANSCRIPTIONAL REGULATOR LRPB"/>
    <property type="match status" value="1"/>
</dbReference>
<dbReference type="SMART" id="SM00344">
    <property type="entry name" value="HTH_ASNC"/>
    <property type="match status" value="1"/>
</dbReference>
<keyword evidence="1" id="KW-0805">Transcription regulation</keyword>
<proteinExistence type="predicted"/>
<protein>
    <submittedName>
        <fullName evidence="5">Transcriptional regulator, asnc family</fullName>
    </submittedName>
</protein>
<name>A0A0W8E7F3_9ZZZZ</name>
<dbReference type="GO" id="GO:0005829">
    <property type="term" value="C:cytosol"/>
    <property type="evidence" value="ECO:0007669"/>
    <property type="project" value="TreeGrafter"/>
</dbReference>
<organism evidence="5">
    <name type="scientific">hydrocarbon metagenome</name>
    <dbReference type="NCBI Taxonomy" id="938273"/>
    <lineage>
        <taxon>unclassified sequences</taxon>
        <taxon>metagenomes</taxon>
        <taxon>ecological metagenomes</taxon>
    </lineage>
</organism>
<dbReference type="PRINTS" id="PR00033">
    <property type="entry name" value="HTHASNC"/>
</dbReference>
<comment type="caution">
    <text evidence="5">The sequence shown here is derived from an EMBL/GenBank/DDBJ whole genome shotgun (WGS) entry which is preliminary data.</text>
</comment>
<keyword evidence="3" id="KW-0804">Transcription</keyword>
<dbReference type="InterPro" id="IPR019888">
    <property type="entry name" value="Tscrpt_reg_AsnC-like"/>
</dbReference>
<reference evidence="5" key="1">
    <citation type="journal article" date="2015" name="Proc. Natl. Acad. Sci. U.S.A.">
        <title>Networks of energetic and metabolic interactions define dynamics in microbial communities.</title>
        <authorList>
            <person name="Embree M."/>
            <person name="Liu J.K."/>
            <person name="Al-Bassam M.M."/>
            <person name="Zengler K."/>
        </authorList>
    </citation>
    <scope>NUCLEOTIDE SEQUENCE</scope>
</reference>
<dbReference type="EMBL" id="LNQE01001849">
    <property type="protein sequence ID" value="KUG04425.1"/>
    <property type="molecule type" value="Genomic_DNA"/>
</dbReference>
<dbReference type="InterPro" id="IPR000485">
    <property type="entry name" value="AsnC-type_HTH_dom"/>
</dbReference>
<dbReference type="Gene3D" id="3.30.70.920">
    <property type="match status" value="1"/>
</dbReference>
<evidence type="ECO:0000256" key="2">
    <source>
        <dbReference type="ARBA" id="ARBA00023125"/>
    </source>
</evidence>
<dbReference type="SUPFAM" id="SSF54909">
    <property type="entry name" value="Dimeric alpha+beta barrel"/>
    <property type="match status" value="1"/>
</dbReference>
<dbReference type="PROSITE" id="PS50956">
    <property type="entry name" value="HTH_ASNC_2"/>
    <property type="match status" value="1"/>
</dbReference>
<feature type="domain" description="HTH asnC-type" evidence="4">
    <location>
        <begin position="2"/>
        <end position="63"/>
    </location>
</feature>
<gene>
    <name evidence="5" type="ORF">ASZ90_018192</name>
</gene>
<keyword evidence="2" id="KW-0238">DNA-binding</keyword>
<dbReference type="InterPro" id="IPR011008">
    <property type="entry name" value="Dimeric_a/b-barrel"/>
</dbReference>